<evidence type="ECO:0000313" key="2">
    <source>
        <dbReference type="EMBL" id="RMC17388.1"/>
    </source>
</evidence>
<gene>
    <name evidence="2" type="ORF">DUI87_05969</name>
</gene>
<name>A0A3M0KVY6_HIRRU</name>
<accession>A0A3M0KVY6</accession>
<comment type="caution">
    <text evidence="2">The sequence shown here is derived from an EMBL/GenBank/DDBJ whole genome shotgun (WGS) entry which is preliminary data.</text>
</comment>
<sequence>MLLVRVLEAVQINPPGVTDVVLWSRDGPVENPVVVRWVQSSSGNPVKKLDTWSPSVPVLTQLGTAGSSPTGWSISHGMMECVMSLVGPNGPLSEDVPLEDGGVVKEIRNTAPPGFNGWAIIRRHSSPSPLELHEKDKTSPQNQLSTDETE</sequence>
<keyword evidence="3" id="KW-1185">Reference proteome</keyword>
<dbReference type="OrthoDB" id="6512771at2759"/>
<feature type="compositionally biased region" description="Polar residues" evidence="1">
    <location>
        <begin position="139"/>
        <end position="150"/>
    </location>
</feature>
<reference evidence="2 3" key="1">
    <citation type="submission" date="2018-07" db="EMBL/GenBank/DDBJ databases">
        <title>A high quality draft genome assembly of the barn swallow (H. rustica rustica).</title>
        <authorList>
            <person name="Formenti G."/>
            <person name="Chiara M."/>
            <person name="Poveda L."/>
            <person name="Francoijs K.-J."/>
            <person name="Bonisoli-Alquati A."/>
            <person name="Canova L."/>
            <person name="Gianfranceschi L."/>
            <person name="Horner D.S."/>
            <person name="Saino N."/>
        </authorList>
    </citation>
    <scope>NUCLEOTIDE SEQUENCE [LARGE SCALE GENOMIC DNA]</scope>
    <source>
        <strain evidence="2">Chelidonia</strain>
        <tissue evidence="2">Blood</tissue>
    </source>
</reference>
<organism evidence="2 3">
    <name type="scientific">Hirundo rustica rustica</name>
    <dbReference type="NCBI Taxonomy" id="333673"/>
    <lineage>
        <taxon>Eukaryota</taxon>
        <taxon>Metazoa</taxon>
        <taxon>Chordata</taxon>
        <taxon>Craniata</taxon>
        <taxon>Vertebrata</taxon>
        <taxon>Euteleostomi</taxon>
        <taxon>Archelosauria</taxon>
        <taxon>Archosauria</taxon>
        <taxon>Dinosauria</taxon>
        <taxon>Saurischia</taxon>
        <taxon>Theropoda</taxon>
        <taxon>Coelurosauria</taxon>
        <taxon>Aves</taxon>
        <taxon>Neognathae</taxon>
        <taxon>Neoaves</taxon>
        <taxon>Telluraves</taxon>
        <taxon>Australaves</taxon>
        <taxon>Passeriformes</taxon>
        <taxon>Sylvioidea</taxon>
        <taxon>Hirundinidae</taxon>
        <taxon>Hirundo</taxon>
    </lineage>
</organism>
<dbReference type="EMBL" id="QRBI01000099">
    <property type="protein sequence ID" value="RMC17388.1"/>
    <property type="molecule type" value="Genomic_DNA"/>
</dbReference>
<dbReference type="AlphaFoldDB" id="A0A3M0KVY6"/>
<feature type="region of interest" description="Disordered" evidence="1">
    <location>
        <begin position="126"/>
        <end position="150"/>
    </location>
</feature>
<evidence type="ECO:0000313" key="3">
    <source>
        <dbReference type="Proteomes" id="UP000269221"/>
    </source>
</evidence>
<proteinExistence type="predicted"/>
<dbReference type="Proteomes" id="UP000269221">
    <property type="component" value="Unassembled WGS sequence"/>
</dbReference>
<protein>
    <submittedName>
        <fullName evidence="2">Uncharacterized protein</fullName>
    </submittedName>
</protein>
<evidence type="ECO:0000256" key="1">
    <source>
        <dbReference type="SAM" id="MobiDB-lite"/>
    </source>
</evidence>